<accession>B9SPV5</accession>
<dbReference type="Pfam" id="PF01535">
    <property type="entry name" value="PPR"/>
    <property type="match status" value="1"/>
</dbReference>
<dbReference type="eggNOG" id="KOG4197">
    <property type="taxonomic scope" value="Eukaryota"/>
</dbReference>
<dbReference type="NCBIfam" id="TIGR00756">
    <property type="entry name" value="PPR"/>
    <property type="match status" value="2"/>
</dbReference>
<proteinExistence type="predicted"/>
<sequence length="98" mass="11262">MVDVYIKLEELKLALKVFDESPQRFHEGSTLLWNVLINGYCKVGDMRKALELFEAMPLRNTASWSSLINGFFRIGDLEQAIEHFDQMPEGCGFLDYNG</sequence>
<keyword evidence="4" id="KW-1185">Reference proteome</keyword>
<evidence type="ECO:0000313" key="4">
    <source>
        <dbReference type="Proteomes" id="UP000008311"/>
    </source>
</evidence>
<dbReference type="InterPro" id="IPR002885">
    <property type="entry name" value="PPR_rpt"/>
</dbReference>
<dbReference type="Pfam" id="PF12854">
    <property type="entry name" value="PPR_1"/>
    <property type="match status" value="1"/>
</dbReference>
<evidence type="ECO:0000313" key="3">
    <source>
        <dbReference type="EMBL" id="EEF34342.1"/>
    </source>
</evidence>
<dbReference type="EMBL" id="EQ974074">
    <property type="protein sequence ID" value="EEF34342.1"/>
    <property type="molecule type" value="Genomic_DNA"/>
</dbReference>
<dbReference type="InterPro" id="IPR011990">
    <property type="entry name" value="TPR-like_helical_dom_sf"/>
</dbReference>
<gene>
    <name evidence="3" type="ORF">RCOM_1100890</name>
</gene>
<feature type="repeat" description="PPR" evidence="2">
    <location>
        <begin position="29"/>
        <end position="63"/>
    </location>
</feature>
<dbReference type="Proteomes" id="UP000008311">
    <property type="component" value="Unassembled WGS sequence"/>
</dbReference>
<evidence type="ECO:0000256" key="2">
    <source>
        <dbReference type="PROSITE-ProRule" id="PRU00708"/>
    </source>
</evidence>
<organism evidence="3 4">
    <name type="scientific">Ricinus communis</name>
    <name type="common">Castor bean</name>
    <dbReference type="NCBI Taxonomy" id="3988"/>
    <lineage>
        <taxon>Eukaryota</taxon>
        <taxon>Viridiplantae</taxon>
        <taxon>Streptophyta</taxon>
        <taxon>Embryophyta</taxon>
        <taxon>Tracheophyta</taxon>
        <taxon>Spermatophyta</taxon>
        <taxon>Magnoliopsida</taxon>
        <taxon>eudicotyledons</taxon>
        <taxon>Gunneridae</taxon>
        <taxon>Pentapetalae</taxon>
        <taxon>rosids</taxon>
        <taxon>fabids</taxon>
        <taxon>Malpighiales</taxon>
        <taxon>Euphorbiaceae</taxon>
        <taxon>Acalyphoideae</taxon>
        <taxon>Acalypheae</taxon>
        <taxon>Ricinus</taxon>
    </lineage>
</organism>
<dbReference type="Gene3D" id="1.25.40.10">
    <property type="entry name" value="Tetratricopeptide repeat domain"/>
    <property type="match status" value="1"/>
</dbReference>
<dbReference type="PROSITE" id="PS51375">
    <property type="entry name" value="PPR"/>
    <property type="match status" value="1"/>
</dbReference>
<dbReference type="InterPro" id="IPR050421">
    <property type="entry name" value="PPR"/>
</dbReference>
<dbReference type="AlphaFoldDB" id="B9SPV5"/>
<evidence type="ECO:0000256" key="1">
    <source>
        <dbReference type="ARBA" id="ARBA00022737"/>
    </source>
</evidence>
<reference evidence="4" key="1">
    <citation type="journal article" date="2010" name="Nat. Biotechnol.">
        <title>Draft genome sequence of the oilseed species Ricinus communis.</title>
        <authorList>
            <person name="Chan A.P."/>
            <person name="Crabtree J."/>
            <person name="Zhao Q."/>
            <person name="Lorenzi H."/>
            <person name="Orvis J."/>
            <person name="Puiu D."/>
            <person name="Melake-Berhan A."/>
            <person name="Jones K.M."/>
            <person name="Redman J."/>
            <person name="Chen G."/>
            <person name="Cahoon E.B."/>
            <person name="Gedil M."/>
            <person name="Stanke M."/>
            <person name="Haas B.J."/>
            <person name="Wortman J.R."/>
            <person name="Fraser-Liggett C.M."/>
            <person name="Ravel J."/>
            <person name="Rabinowicz P.D."/>
        </authorList>
    </citation>
    <scope>NUCLEOTIDE SEQUENCE [LARGE SCALE GENOMIC DNA]</scope>
    <source>
        <strain evidence="4">cv. Hale</strain>
    </source>
</reference>
<dbReference type="STRING" id="3988.B9SPV5"/>
<dbReference type="InParanoid" id="B9SPV5"/>
<dbReference type="SUPFAM" id="SSF48452">
    <property type="entry name" value="TPR-like"/>
    <property type="match status" value="1"/>
</dbReference>
<name>B9SPV5_RICCO</name>
<dbReference type="PANTHER" id="PTHR47928:SF145">
    <property type="entry name" value="OS02G0555100 PROTEIN"/>
    <property type="match status" value="1"/>
</dbReference>
<protein>
    <submittedName>
        <fullName evidence="3">Pentatricopeptide repeat-containing protein, putative</fullName>
    </submittedName>
</protein>
<keyword evidence="1" id="KW-0677">Repeat</keyword>
<dbReference type="PANTHER" id="PTHR47928">
    <property type="entry name" value="REPEAT-CONTAINING PROTEIN, PUTATIVE-RELATED"/>
    <property type="match status" value="1"/>
</dbReference>